<gene>
    <name evidence="2" type="ORF">METZ01_LOCUS105810</name>
</gene>
<dbReference type="AlphaFoldDB" id="A0A381WKB4"/>
<keyword evidence="1" id="KW-0472">Membrane</keyword>
<proteinExistence type="predicted"/>
<protein>
    <submittedName>
        <fullName evidence="2">Uncharacterized protein</fullName>
    </submittedName>
</protein>
<dbReference type="EMBL" id="UINC01012080">
    <property type="protein sequence ID" value="SVA52956.1"/>
    <property type="molecule type" value="Genomic_DNA"/>
</dbReference>
<name>A0A381WKB4_9ZZZZ</name>
<evidence type="ECO:0000313" key="2">
    <source>
        <dbReference type="EMBL" id="SVA52956.1"/>
    </source>
</evidence>
<sequence>MHEMNVLVTVAVIVGLYISLFFVIEKVFLKDEE</sequence>
<accession>A0A381WKB4</accession>
<keyword evidence="1" id="KW-1133">Transmembrane helix</keyword>
<reference evidence="2" key="1">
    <citation type="submission" date="2018-05" db="EMBL/GenBank/DDBJ databases">
        <authorList>
            <person name="Lanie J.A."/>
            <person name="Ng W.-L."/>
            <person name="Kazmierczak K.M."/>
            <person name="Andrzejewski T.M."/>
            <person name="Davidsen T.M."/>
            <person name="Wayne K.J."/>
            <person name="Tettelin H."/>
            <person name="Glass J.I."/>
            <person name="Rusch D."/>
            <person name="Podicherti R."/>
            <person name="Tsui H.-C.T."/>
            <person name="Winkler M.E."/>
        </authorList>
    </citation>
    <scope>NUCLEOTIDE SEQUENCE</scope>
</reference>
<feature type="transmembrane region" description="Helical" evidence="1">
    <location>
        <begin position="6"/>
        <end position="24"/>
    </location>
</feature>
<organism evidence="2">
    <name type="scientific">marine metagenome</name>
    <dbReference type="NCBI Taxonomy" id="408172"/>
    <lineage>
        <taxon>unclassified sequences</taxon>
        <taxon>metagenomes</taxon>
        <taxon>ecological metagenomes</taxon>
    </lineage>
</organism>
<evidence type="ECO:0000256" key="1">
    <source>
        <dbReference type="SAM" id="Phobius"/>
    </source>
</evidence>
<keyword evidence="1" id="KW-0812">Transmembrane</keyword>